<keyword evidence="6" id="KW-0804">Transcription</keyword>
<comment type="catalytic activity">
    <reaction evidence="8">
        <text>L-lysyl-[protein] + acetyl-CoA = N(6)-acetyl-L-lysyl-[protein] + CoA + H(+)</text>
        <dbReference type="Rhea" id="RHEA:45948"/>
        <dbReference type="Rhea" id="RHEA-COMP:9752"/>
        <dbReference type="Rhea" id="RHEA-COMP:10731"/>
        <dbReference type="ChEBI" id="CHEBI:15378"/>
        <dbReference type="ChEBI" id="CHEBI:29969"/>
        <dbReference type="ChEBI" id="CHEBI:57287"/>
        <dbReference type="ChEBI" id="CHEBI:57288"/>
        <dbReference type="ChEBI" id="CHEBI:61930"/>
        <dbReference type="EC" id="2.3.1.48"/>
    </reaction>
</comment>
<dbReference type="GO" id="GO:0031490">
    <property type="term" value="F:chromatin DNA binding"/>
    <property type="evidence" value="ECO:0007669"/>
    <property type="project" value="TreeGrafter"/>
</dbReference>
<dbReference type="InterPro" id="IPR013178">
    <property type="entry name" value="Histone_AcTrfase_Rtt109/CBP"/>
</dbReference>
<sequence>MPLPWSAMLGAKDLPKTETIHIEQVVWKTEAGETRARKAPGAEALVRVVSSVDEKLEVKQRFLEIFQEENYPVEFGYKPKVVLLFRKIEGVEVCLFGMYVQEFGAECPQPNHQHAYLSYLDSVKYFRLDIKAVTGEAHHPQYSNDTKSFICFYTAISIYAEDPFKRSSLYFQLISNDSLFS</sequence>
<evidence type="ECO:0000313" key="10">
    <source>
        <dbReference type="EMBL" id="CAI9289365.1"/>
    </source>
</evidence>
<dbReference type="PROSITE" id="PS51727">
    <property type="entry name" value="CBP_P300_HAT"/>
    <property type="match status" value="1"/>
</dbReference>
<keyword evidence="5" id="KW-0805">Transcription regulation</keyword>
<feature type="domain" description="CBP/p300-type HAT" evidence="9">
    <location>
        <begin position="8"/>
        <end position="181"/>
    </location>
</feature>
<evidence type="ECO:0000256" key="8">
    <source>
        <dbReference type="ARBA" id="ARBA00048017"/>
    </source>
</evidence>
<dbReference type="EC" id="2.3.1.48" evidence="2"/>
<dbReference type="AlphaFoldDB" id="A0AA35ZBD7"/>
<comment type="subcellular location">
    <subcellularLocation>
        <location evidence="1">Nucleus</location>
    </subcellularLocation>
</comment>
<keyword evidence="7" id="KW-0539">Nucleus</keyword>
<dbReference type="GO" id="GO:0005667">
    <property type="term" value="C:transcription regulator complex"/>
    <property type="evidence" value="ECO:0007669"/>
    <property type="project" value="TreeGrafter"/>
</dbReference>
<gene>
    <name evidence="10" type="ORF">LSALG_LOCUS28609</name>
</gene>
<dbReference type="GO" id="GO:0003713">
    <property type="term" value="F:transcription coactivator activity"/>
    <property type="evidence" value="ECO:0007669"/>
    <property type="project" value="TreeGrafter"/>
</dbReference>
<keyword evidence="4" id="KW-0156">Chromatin regulator</keyword>
<proteinExistence type="predicted"/>
<organism evidence="10 11">
    <name type="scientific">Lactuca saligna</name>
    <name type="common">Willowleaf lettuce</name>
    <dbReference type="NCBI Taxonomy" id="75948"/>
    <lineage>
        <taxon>Eukaryota</taxon>
        <taxon>Viridiplantae</taxon>
        <taxon>Streptophyta</taxon>
        <taxon>Embryophyta</taxon>
        <taxon>Tracheophyta</taxon>
        <taxon>Spermatophyta</taxon>
        <taxon>Magnoliopsida</taxon>
        <taxon>eudicotyledons</taxon>
        <taxon>Gunneridae</taxon>
        <taxon>Pentapetalae</taxon>
        <taxon>asterids</taxon>
        <taxon>campanulids</taxon>
        <taxon>Asterales</taxon>
        <taxon>Asteraceae</taxon>
        <taxon>Cichorioideae</taxon>
        <taxon>Cichorieae</taxon>
        <taxon>Lactucinae</taxon>
        <taxon>Lactuca</taxon>
    </lineage>
</organism>
<evidence type="ECO:0000256" key="1">
    <source>
        <dbReference type="ARBA" id="ARBA00004123"/>
    </source>
</evidence>
<evidence type="ECO:0000256" key="4">
    <source>
        <dbReference type="ARBA" id="ARBA00022853"/>
    </source>
</evidence>
<dbReference type="GO" id="GO:0005634">
    <property type="term" value="C:nucleus"/>
    <property type="evidence" value="ECO:0007669"/>
    <property type="project" value="UniProtKB-SubCell"/>
</dbReference>
<dbReference type="Proteomes" id="UP001177003">
    <property type="component" value="Chromosome 6"/>
</dbReference>
<evidence type="ECO:0000259" key="9">
    <source>
        <dbReference type="PROSITE" id="PS51727"/>
    </source>
</evidence>
<dbReference type="GO" id="GO:0000123">
    <property type="term" value="C:histone acetyltransferase complex"/>
    <property type="evidence" value="ECO:0007669"/>
    <property type="project" value="TreeGrafter"/>
</dbReference>
<protein>
    <recommendedName>
        <fullName evidence="2">histone acetyltransferase</fullName>
        <ecNumber evidence="2">2.3.1.48</ecNumber>
    </recommendedName>
</protein>
<dbReference type="InterPro" id="IPR031162">
    <property type="entry name" value="CBP_P300_HAT"/>
</dbReference>
<dbReference type="PANTHER" id="PTHR13808:SF1">
    <property type="entry name" value="HISTONE ACETYLTRANSFERASE"/>
    <property type="match status" value="1"/>
</dbReference>
<evidence type="ECO:0000256" key="7">
    <source>
        <dbReference type="ARBA" id="ARBA00023242"/>
    </source>
</evidence>
<accession>A0AA35ZBD7</accession>
<dbReference type="Pfam" id="PF08214">
    <property type="entry name" value="HAT_KAT11"/>
    <property type="match status" value="1"/>
</dbReference>
<evidence type="ECO:0000256" key="3">
    <source>
        <dbReference type="ARBA" id="ARBA00022679"/>
    </source>
</evidence>
<reference evidence="10" key="1">
    <citation type="submission" date="2023-04" db="EMBL/GenBank/DDBJ databases">
        <authorList>
            <person name="Vijverberg K."/>
            <person name="Xiong W."/>
            <person name="Schranz E."/>
        </authorList>
    </citation>
    <scope>NUCLEOTIDE SEQUENCE</scope>
</reference>
<keyword evidence="11" id="KW-1185">Reference proteome</keyword>
<dbReference type="GO" id="GO:0045944">
    <property type="term" value="P:positive regulation of transcription by RNA polymerase II"/>
    <property type="evidence" value="ECO:0007669"/>
    <property type="project" value="TreeGrafter"/>
</dbReference>
<dbReference type="PANTHER" id="PTHR13808">
    <property type="entry name" value="CBP/P300-RELATED"/>
    <property type="match status" value="1"/>
</dbReference>
<dbReference type="SMART" id="SM01250">
    <property type="entry name" value="KAT11"/>
    <property type="match status" value="1"/>
</dbReference>
<evidence type="ECO:0000256" key="6">
    <source>
        <dbReference type="ARBA" id="ARBA00023163"/>
    </source>
</evidence>
<dbReference type="GO" id="GO:0004402">
    <property type="term" value="F:histone acetyltransferase activity"/>
    <property type="evidence" value="ECO:0007669"/>
    <property type="project" value="InterPro"/>
</dbReference>
<evidence type="ECO:0000256" key="5">
    <source>
        <dbReference type="ARBA" id="ARBA00023015"/>
    </source>
</evidence>
<name>A0AA35ZBD7_LACSI</name>
<evidence type="ECO:0000256" key="2">
    <source>
        <dbReference type="ARBA" id="ARBA00013184"/>
    </source>
</evidence>
<dbReference type="EMBL" id="OX465082">
    <property type="protein sequence ID" value="CAI9289365.1"/>
    <property type="molecule type" value="Genomic_DNA"/>
</dbReference>
<keyword evidence="3" id="KW-0808">Transferase</keyword>
<evidence type="ECO:0000313" key="11">
    <source>
        <dbReference type="Proteomes" id="UP001177003"/>
    </source>
</evidence>